<dbReference type="Pfam" id="PF02518">
    <property type="entry name" value="HATPase_c"/>
    <property type="match status" value="1"/>
</dbReference>
<comment type="catalytic activity">
    <reaction evidence="1">
        <text>ATP + protein L-histidine = ADP + protein N-phospho-L-histidine.</text>
        <dbReference type="EC" id="2.7.13.3"/>
    </reaction>
</comment>
<keyword evidence="8" id="KW-1133">Transmembrane helix</keyword>
<dbReference type="InterPro" id="IPR004358">
    <property type="entry name" value="Sig_transdc_His_kin-like_C"/>
</dbReference>
<accession>A0A7X3MFG4</accession>
<reference evidence="10 11" key="1">
    <citation type="submission" date="2019-12" db="EMBL/GenBank/DDBJ databases">
        <title>Sporaefaciens musculi gen. nov., sp. nov., a novel bacterium isolated from the caecum of an obese mouse.</title>
        <authorList>
            <person name="Rasmussen T.S."/>
            <person name="Streidl T."/>
            <person name="Hitch T.C.A."/>
            <person name="Wortmann E."/>
            <person name="Deptula P."/>
            <person name="Hansen M."/>
            <person name="Nielsen D.S."/>
            <person name="Clavel T."/>
            <person name="Vogensen F.K."/>
        </authorList>
    </citation>
    <scope>NUCLEOTIDE SEQUENCE [LARGE SCALE GENOMIC DNA]</scope>
    <source>
        <strain evidence="10 11">WCA-9-b2</strain>
    </source>
</reference>
<dbReference type="Proteomes" id="UP000460412">
    <property type="component" value="Unassembled WGS sequence"/>
</dbReference>
<evidence type="ECO:0000256" key="1">
    <source>
        <dbReference type="ARBA" id="ARBA00000085"/>
    </source>
</evidence>
<dbReference type="CDD" id="cd00082">
    <property type="entry name" value="HisKA"/>
    <property type="match status" value="1"/>
</dbReference>
<evidence type="ECO:0000256" key="2">
    <source>
        <dbReference type="ARBA" id="ARBA00012438"/>
    </source>
</evidence>
<evidence type="ECO:0000313" key="10">
    <source>
        <dbReference type="EMBL" id="MXP75438.1"/>
    </source>
</evidence>
<evidence type="ECO:0000313" key="11">
    <source>
        <dbReference type="Proteomes" id="UP000460412"/>
    </source>
</evidence>
<evidence type="ECO:0000256" key="7">
    <source>
        <dbReference type="SAM" id="Coils"/>
    </source>
</evidence>
<evidence type="ECO:0000256" key="6">
    <source>
        <dbReference type="ARBA" id="ARBA00023012"/>
    </source>
</evidence>
<evidence type="ECO:0000256" key="8">
    <source>
        <dbReference type="SAM" id="Phobius"/>
    </source>
</evidence>
<feature type="transmembrane region" description="Helical" evidence="8">
    <location>
        <begin position="107"/>
        <end position="129"/>
    </location>
</feature>
<feature type="coiled-coil region" evidence="7">
    <location>
        <begin position="171"/>
        <end position="198"/>
    </location>
</feature>
<dbReference type="InterPro" id="IPR003594">
    <property type="entry name" value="HATPase_dom"/>
</dbReference>
<feature type="transmembrane region" description="Helical" evidence="8">
    <location>
        <begin position="7"/>
        <end position="26"/>
    </location>
</feature>
<dbReference type="SMART" id="SM00387">
    <property type="entry name" value="HATPase_c"/>
    <property type="match status" value="1"/>
</dbReference>
<keyword evidence="8" id="KW-0812">Transmembrane</keyword>
<keyword evidence="3" id="KW-0597">Phosphoprotein</keyword>
<evidence type="ECO:0000256" key="3">
    <source>
        <dbReference type="ARBA" id="ARBA00022553"/>
    </source>
</evidence>
<keyword evidence="6" id="KW-0902">Two-component regulatory system</keyword>
<dbReference type="Gene3D" id="3.30.565.10">
    <property type="entry name" value="Histidine kinase-like ATPase, C-terminal domain"/>
    <property type="match status" value="1"/>
</dbReference>
<keyword evidence="8" id="KW-0472">Membrane</keyword>
<name>A0A7X3MFG4_9FIRM</name>
<keyword evidence="7" id="KW-0175">Coiled coil</keyword>
<proteinExistence type="predicted"/>
<keyword evidence="11" id="KW-1185">Reference proteome</keyword>
<evidence type="ECO:0000256" key="5">
    <source>
        <dbReference type="ARBA" id="ARBA00022777"/>
    </source>
</evidence>
<protein>
    <recommendedName>
        <fullName evidence="2">histidine kinase</fullName>
        <ecNumber evidence="2">2.7.13.3</ecNumber>
    </recommendedName>
</protein>
<dbReference type="PANTHER" id="PTHR43711">
    <property type="entry name" value="TWO-COMPONENT HISTIDINE KINASE"/>
    <property type="match status" value="1"/>
</dbReference>
<evidence type="ECO:0000256" key="4">
    <source>
        <dbReference type="ARBA" id="ARBA00022679"/>
    </source>
</evidence>
<keyword evidence="4" id="KW-0808">Transferase</keyword>
<dbReference type="InterPro" id="IPR003661">
    <property type="entry name" value="HisK_dim/P_dom"/>
</dbReference>
<organism evidence="10 11">
    <name type="scientific">Sporofaciens musculi</name>
    <dbReference type="NCBI Taxonomy" id="2681861"/>
    <lineage>
        <taxon>Bacteria</taxon>
        <taxon>Bacillati</taxon>
        <taxon>Bacillota</taxon>
        <taxon>Clostridia</taxon>
        <taxon>Lachnospirales</taxon>
        <taxon>Lachnospiraceae</taxon>
        <taxon>Sporofaciens</taxon>
    </lineage>
</organism>
<dbReference type="InterPro" id="IPR005467">
    <property type="entry name" value="His_kinase_dom"/>
</dbReference>
<dbReference type="SUPFAM" id="SSF47384">
    <property type="entry name" value="Homodimeric domain of signal transducing histidine kinase"/>
    <property type="match status" value="1"/>
</dbReference>
<dbReference type="EMBL" id="WUQX01000001">
    <property type="protein sequence ID" value="MXP75438.1"/>
    <property type="molecule type" value="Genomic_DNA"/>
</dbReference>
<dbReference type="EC" id="2.7.13.3" evidence="2"/>
<dbReference type="PROSITE" id="PS50109">
    <property type="entry name" value="HIS_KIN"/>
    <property type="match status" value="1"/>
</dbReference>
<dbReference type="SMART" id="SM00388">
    <property type="entry name" value="HisKA"/>
    <property type="match status" value="1"/>
</dbReference>
<dbReference type="InterPro" id="IPR036890">
    <property type="entry name" value="HATPase_C_sf"/>
</dbReference>
<gene>
    <name evidence="10" type="ORF">GN277_08615</name>
</gene>
<feature type="domain" description="Histidine kinase" evidence="9">
    <location>
        <begin position="198"/>
        <end position="410"/>
    </location>
</feature>
<comment type="caution">
    <text evidence="10">The sequence shown here is derived from an EMBL/GenBank/DDBJ whole genome shotgun (WGS) entry which is preliminary data.</text>
</comment>
<dbReference type="PANTHER" id="PTHR43711:SF1">
    <property type="entry name" value="HISTIDINE KINASE 1"/>
    <property type="match status" value="1"/>
</dbReference>
<evidence type="ECO:0000259" key="9">
    <source>
        <dbReference type="PROSITE" id="PS50109"/>
    </source>
</evidence>
<dbReference type="SUPFAM" id="SSF55874">
    <property type="entry name" value="ATPase domain of HSP90 chaperone/DNA topoisomerase II/histidine kinase"/>
    <property type="match status" value="1"/>
</dbReference>
<dbReference type="Pfam" id="PF00512">
    <property type="entry name" value="HisKA"/>
    <property type="match status" value="1"/>
</dbReference>
<dbReference type="CDD" id="cd00075">
    <property type="entry name" value="HATPase"/>
    <property type="match status" value="1"/>
</dbReference>
<dbReference type="InterPro" id="IPR036097">
    <property type="entry name" value="HisK_dim/P_sf"/>
</dbReference>
<dbReference type="Gene3D" id="1.10.287.130">
    <property type="match status" value="1"/>
</dbReference>
<keyword evidence="5 10" id="KW-0418">Kinase</keyword>
<dbReference type="AlphaFoldDB" id="A0A7X3MFG4"/>
<dbReference type="GO" id="GO:0000155">
    <property type="term" value="F:phosphorelay sensor kinase activity"/>
    <property type="evidence" value="ECO:0007669"/>
    <property type="project" value="InterPro"/>
</dbReference>
<dbReference type="PRINTS" id="PR00344">
    <property type="entry name" value="BCTRLSENSOR"/>
</dbReference>
<sequence length="410" mass="47390">MKAFRRLFALAFLCISIIFIGLNLLLKNMSAVESGRPYRVEINRIALQIEKNGFQSVDLSKCEYVNYIEAFQEDFYNSDSDYVICEINGTLYRFDYDAKNDTGNKKMVIMVNGILAVMSALVFLILLYIQKEILSPFERLKDVPYELSKGNLTFPVRENKNRFFGKFLWGIDMLRESMEQQKRRELELEREKKTLLLSLSHDIKTPLSAIKLYAKALSRNLYSDREKQRETAEKINEKADEIEHYVSRIITASREDFLSLEAEDGEFYLGELVQNIAAYYSEKLALVKTEFIIGEYQDCLIFGDFDRSVEVLQNLMENAIKYGDGKRITLGFSNDDEGVFVSVENSGCTLAESDLPHIFESFWRGRNSEKMEGSGLGLYICRQLMHKMNGDIFAEMNDGVIEITTIFRRV</sequence>
<dbReference type="InterPro" id="IPR050736">
    <property type="entry name" value="Sensor_HK_Regulatory"/>
</dbReference>